<dbReference type="GO" id="GO:0008483">
    <property type="term" value="F:transaminase activity"/>
    <property type="evidence" value="ECO:0007669"/>
    <property type="project" value="UniProtKB-KW"/>
</dbReference>
<comment type="cofactor">
    <cofactor evidence="1">
        <name>pyridoxal 5'-phosphate</name>
        <dbReference type="ChEBI" id="CHEBI:597326"/>
    </cofactor>
</comment>
<dbReference type="Pfam" id="PF01041">
    <property type="entry name" value="DegT_DnrJ_EryC1"/>
    <property type="match status" value="1"/>
</dbReference>
<dbReference type="CDD" id="cd00616">
    <property type="entry name" value="AHBA_syn"/>
    <property type="match status" value="1"/>
</dbReference>
<evidence type="ECO:0000313" key="3">
    <source>
        <dbReference type="EMBL" id="SCL71884.1"/>
    </source>
</evidence>
<dbReference type="SUPFAM" id="SSF53383">
    <property type="entry name" value="PLP-dependent transferases"/>
    <property type="match status" value="1"/>
</dbReference>
<accession>A0A1C6W0F3</accession>
<dbReference type="GO" id="GO:0000271">
    <property type="term" value="P:polysaccharide biosynthetic process"/>
    <property type="evidence" value="ECO:0007669"/>
    <property type="project" value="TreeGrafter"/>
</dbReference>
<dbReference type="InterPro" id="IPR000653">
    <property type="entry name" value="DegT/StrS_aminotransferase"/>
</dbReference>
<proteinExistence type="inferred from homology"/>
<evidence type="ECO:0000256" key="2">
    <source>
        <dbReference type="RuleBase" id="RU004508"/>
    </source>
</evidence>
<sequence length="422" mass="45447">MTTTLALHGGQPVRDRAWPDWPLFDDATEKALIDCLRSGRWALSWRSDGTSSLERRFARAWADYNDVPYAVSVDHGSSALVLALEALDIGPGDEVVVPTMTWVAPATAVLRVGGLPVLADVDGDTGCITPESLLAVLSERTRAVIVVHLNCTVADLDGILAVAEEAGIEVVEDCAQAHGARWRDRPVGGFGAVGAFSFQNGKVLTAGEGGAVVTSDEDLYVRMQQLRADSRRYPDTPVTVGDEELVKAGTAMGANYCMPEFCAAVLIDRLPRLDDEHERRERGATALETSLAALGPFAPIPLPAGVTKRSIFRYGVRFTAGTFGDAPIARVAEALNAEGVPLFAPDAPLHRSVLFRPETKRRFAAVWSEAGRRRSIDRDFPGAERFAASTLLLHHAALLGPPDQTDDIAAALDKVRRGHREL</sequence>
<keyword evidence="3" id="KW-0032">Aminotransferase</keyword>
<dbReference type="InterPro" id="IPR015421">
    <property type="entry name" value="PyrdxlP-dep_Trfase_major"/>
</dbReference>
<name>A0A1C6W0F3_9ACTN</name>
<dbReference type="PANTHER" id="PTHR30244">
    <property type="entry name" value="TRANSAMINASE"/>
    <property type="match status" value="1"/>
</dbReference>
<dbReference type="OrthoDB" id="9804264at2"/>
<keyword evidence="4" id="KW-1185">Reference proteome</keyword>
<dbReference type="InterPro" id="IPR015424">
    <property type="entry name" value="PyrdxlP-dep_Trfase"/>
</dbReference>
<dbReference type="GeneID" id="43282714"/>
<dbReference type="Gene3D" id="3.40.640.10">
    <property type="entry name" value="Type I PLP-dependent aspartate aminotransferase-like (Major domain)"/>
    <property type="match status" value="1"/>
</dbReference>
<evidence type="ECO:0000256" key="1">
    <source>
        <dbReference type="ARBA" id="ARBA00001933"/>
    </source>
</evidence>
<protein>
    <submittedName>
        <fullName evidence="3">L-glutamine:scyllo-inosose aminotransferase</fullName>
    </submittedName>
</protein>
<evidence type="ECO:0000313" key="4">
    <source>
        <dbReference type="Proteomes" id="UP000198605"/>
    </source>
</evidence>
<dbReference type="InterPro" id="IPR015422">
    <property type="entry name" value="PyrdxlP-dep_Trfase_small"/>
</dbReference>
<dbReference type="GO" id="GO:0030170">
    <property type="term" value="F:pyridoxal phosphate binding"/>
    <property type="evidence" value="ECO:0007669"/>
    <property type="project" value="TreeGrafter"/>
</dbReference>
<dbReference type="EMBL" id="FMIB01000002">
    <property type="protein sequence ID" value="SCL71884.1"/>
    <property type="molecule type" value="Genomic_DNA"/>
</dbReference>
<dbReference type="Gene3D" id="3.90.1150.10">
    <property type="entry name" value="Aspartate Aminotransferase, domain 1"/>
    <property type="match status" value="1"/>
</dbReference>
<reference evidence="4" key="1">
    <citation type="submission" date="2016-06" db="EMBL/GenBank/DDBJ databases">
        <authorList>
            <person name="Varghese N."/>
            <person name="Submissions Spin"/>
        </authorList>
    </citation>
    <scope>NUCLEOTIDE SEQUENCE [LARGE SCALE GENOMIC DNA]</scope>
    <source>
        <strain evidence="4">DSM 44151</strain>
    </source>
</reference>
<dbReference type="Proteomes" id="UP000198605">
    <property type="component" value="Unassembled WGS sequence"/>
</dbReference>
<organism evidence="3 4">
    <name type="scientific">Micromonospora chersina</name>
    <dbReference type="NCBI Taxonomy" id="47854"/>
    <lineage>
        <taxon>Bacteria</taxon>
        <taxon>Bacillati</taxon>
        <taxon>Actinomycetota</taxon>
        <taxon>Actinomycetes</taxon>
        <taxon>Micromonosporales</taxon>
        <taxon>Micromonosporaceae</taxon>
        <taxon>Micromonospora</taxon>
    </lineage>
</organism>
<dbReference type="RefSeq" id="WP_091321099.1">
    <property type="nucleotide sequence ID" value="NZ_FMIB01000002.1"/>
</dbReference>
<keyword evidence="3" id="KW-0808">Transferase</keyword>
<comment type="similarity">
    <text evidence="2">Belongs to the DegT/DnrJ/EryC1 family.</text>
</comment>
<gene>
    <name evidence="3" type="ORF">GA0070603_6110</name>
</gene>
<dbReference type="STRING" id="47854.GA0070603_6110"/>
<dbReference type="AlphaFoldDB" id="A0A1C6W0F3"/>
<keyword evidence="2" id="KW-0663">Pyridoxal phosphate</keyword>
<dbReference type="PANTHER" id="PTHR30244:SF34">
    <property type="entry name" value="DTDP-4-AMINO-4,6-DIDEOXYGALACTOSE TRANSAMINASE"/>
    <property type="match status" value="1"/>
</dbReference>